<dbReference type="InterPro" id="IPR047960">
    <property type="entry name" value="Transpos_IS1380"/>
</dbReference>
<comment type="caution">
    <text evidence="2">The sequence shown here is derived from an EMBL/GenBank/DDBJ whole genome shotgun (WGS) entry which is preliminary data.</text>
</comment>
<dbReference type="AlphaFoldDB" id="A0A0J6SQU3"/>
<dbReference type="PATRIC" id="fig|270351.6.peg.7101"/>
<organism evidence="2 3">
    <name type="scientific">Methylobacterium aquaticum</name>
    <dbReference type="NCBI Taxonomy" id="270351"/>
    <lineage>
        <taxon>Bacteria</taxon>
        <taxon>Pseudomonadati</taxon>
        <taxon>Pseudomonadota</taxon>
        <taxon>Alphaproteobacteria</taxon>
        <taxon>Hyphomicrobiales</taxon>
        <taxon>Methylobacteriaceae</taxon>
        <taxon>Methylobacterium</taxon>
    </lineage>
</organism>
<dbReference type="OrthoDB" id="476248at2"/>
<dbReference type="Pfam" id="PF13701">
    <property type="entry name" value="DDE_Tnp_1_4"/>
    <property type="match status" value="1"/>
</dbReference>
<sequence>MPAKVDDTPPLPGLSAVCGKPLVARFDGGRLSSDGGVLALKEIERRLGVADRLAACLDDPRAPEQVRHSLADIIRFRLLMIAAGYEDGNDATALRHDPAFKLALDRLPDAAALCSQPTISRLENLPDLRALLRMGRALVGLYCASFRQVPRRIVLDLDDTFDPVHGGQQLRLFNAYYDEYGFQPLVVFDGEGRPVAAMLRPARRPTGAEARSFLRRLVREIRGHWPRVQILIRADSHFCAPEVLDFCRAARIDFALGVAATPTLRRHVTALEASTAARQAARPDRSKLRRYKAFFGGARSWSRVERVIARVEAGPQGTDTRFIVTSLADGDPRRIYEEVYCGRGQAENHIKAWKRHLAADRTSCMKATANAFRLMLHTGAYWILWSLRSLMPKRSSWRVAQFDTLRLRLVKLAMRVVALKTRVTLHLPSAYPDRAILRLVLDRLPRLTC</sequence>
<dbReference type="Proteomes" id="UP000035929">
    <property type="component" value="Unassembled WGS sequence"/>
</dbReference>
<name>A0A0J6SQU3_9HYPH</name>
<evidence type="ECO:0000313" key="3">
    <source>
        <dbReference type="Proteomes" id="UP000035929"/>
    </source>
</evidence>
<dbReference type="InterPro" id="IPR012337">
    <property type="entry name" value="RNaseH-like_sf"/>
</dbReference>
<reference evidence="2 3" key="1">
    <citation type="submission" date="2015-03" db="EMBL/GenBank/DDBJ databases">
        <title>Genome sequencing of Methylobacterium aquaticum DSM16371 type strain.</title>
        <authorList>
            <person name="Chaudhry V."/>
            <person name="Patil P.B."/>
        </authorList>
    </citation>
    <scope>NUCLEOTIDE SEQUENCE [LARGE SCALE GENOMIC DNA]</scope>
    <source>
        <strain evidence="2 3">DSM 16371</strain>
    </source>
</reference>
<dbReference type="NCBIfam" id="NF033539">
    <property type="entry name" value="transpos_IS1380"/>
    <property type="match status" value="1"/>
</dbReference>
<dbReference type="RefSeq" id="WP_048463789.1">
    <property type="nucleotide sequence ID" value="NZ_LABX01000078.1"/>
</dbReference>
<accession>A0A0J6SQU3</accession>
<evidence type="ECO:0000259" key="1">
    <source>
        <dbReference type="Pfam" id="PF13701"/>
    </source>
</evidence>
<feature type="domain" description="Transposase DDE" evidence="1">
    <location>
        <begin position="16"/>
        <end position="448"/>
    </location>
</feature>
<dbReference type="EMBL" id="LABX01000078">
    <property type="protein sequence ID" value="KMO35977.1"/>
    <property type="molecule type" value="Genomic_DNA"/>
</dbReference>
<protein>
    <submittedName>
        <fullName evidence="2">Transposase</fullName>
    </submittedName>
</protein>
<dbReference type="InterPro" id="IPR025668">
    <property type="entry name" value="Tnp_DDE_dom"/>
</dbReference>
<dbReference type="SUPFAM" id="SSF53098">
    <property type="entry name" value="Ribonuclease H-like"/>
    <property type="match status" value="1"/>
</dbReference>
<gene>
    <name evidence="2" type="ORF">VP06_10930</name>
</gene>
<evidence type="ECO:0000313" key="2">
    <source>
        <dbReference type="EMBL" id="KMO35977.1"/>
    </source>
</evidence>
<proteinExistence type="predicted"/>